<reference evidence="3 4" key="1">
    <citation type="submission" date="2017-06" db="EMBL/GenBank/DDBJ databases">
        <title>Cmopartive genomic analysis of Ambrosia Fusariam Clade fungi.</title>
        <authorList>
            <person name="Stajich J.E."/>
            <person name="Carrillo J."/>
            <person name="Kijimoto T."/>
            <person name="Eskalen A."/>
            <person name="O'Donnell K."/>
            <person name="Kasson M."/>
        </authorList>
    </citation>
    <scope>NUCLEOTIDE SEQUENCE [LARGE SCALE GENOMIC DNA]</scope>
    <source>
        <strain evidence="3 4">NRRL 20438</strain>
    </source>
</reference>
<comment type="caution">
    <text evidence="3">The sequence shown here is derived from an EMBL/GenBank/DDBJ whole genome shotgun (WGS) entry which is preliminary data.</text>
</comment>
<protein>
    <submittedName>
        <fullName evidence="3">Uncharacterized protein</fullName>
    </submittedName>
</protein>
<evidence type="ECO:0000313" key="3">
    <source>
        <dbReference type="EMBL" id="RSL93032.1"/>
    </source>
</evidence>
<dbReference type="Proteomes" id="UP000288429">
    <property type="component" value="Unassembled WGS sequence"/>
</dbReference>
<evidence type="ECO:0000313" key="4">
    <source>
        <dbReference type="Proteomes" id="UP000288429"/>
    </source>
</evidence>
<dbReference type="EMBL" id="NIZV01000359">
    <property type="protein sequence ID" value="RSL93032.1"/>
    <property type="molecule type" value="Genomic_DNA"/>
</dbReference>
<gene>
    <name evidence="3" type="ORF">CDV31_014885</name>
</gene>
<feature type="transmembrane region" description="Helical" evidence="2">
    <location>
        <begin position="27"/>
        <end position="51"/>
    </location>
</feature>
<organism evidence="3 4">
    <name type="scientific">Fusarium ambrosium</name>
    <dbReference type="NCBI Taxonomy" id="131363"/>
    <lineage>
        <taxon>Eukaryota</taxon>
        <taxon>Fungi</taxon>
        <taxon>Dikarya</taxon>
        <taxon>Ascomycota</taxon>
        <taxon>Pezizomycotina</taxon>
        <taxon>Sordariomycetes</taxon>
        <taxon>Hypocreomycetidae</taxon>
        <taxon>Hypocreales</taxon>
        <taxon>Nectriaceae</taxon>
        <taxon>Fusarium</taxon>
        <taxon>Fusarium solani species complex</taxon>
    </lineage>
</organism>
<keyword evidence="2" id="KW-1133">Transmembrane helix</keyword>
<keyword evidence="2" id="KW-0472">Membrane</keyword>
<keyword evidence="4" id="KW-1185">Reference proteome</keyword>
<proteinExistence type="predicted"/>
<keyword evidence="2" id="KW-0812">Transmembrane</keyword>
<dbReference type="AlphaFoldDB" id="A0A428STB5"/>
<accession>A0A428STB5</accession>
<feature type="compositionally biased region" description="Basic and acidic residues" evidence="1">
    <location>
        <begin position="211"/>
        <end position="224"/>
    </location>
</feature>
<name>A0A428STB5_9HYPO</name>
<sequence length="254" mass="28123">MAVRIRLDNNTFLPLRDAFRDQPVKTLLVLCIALVDVFAEGFECFALLLLFAHSIRRQRKAGPYGLIGILKYLHDSRDGATDNRSGGGDNTSLNQQAEPKDLAVHDDSVWVLGDNQIERFFFDKGEDRAVTALGAFAQDWKCLGEVLQGLGPVHLRYLVTAILEVEPSDDFKNIQREAKKRSGRSPATTTRFPGLYARKPNEKQTGSKRKRIDERTTGPSRESHSSAGLDPSSLDQPAMLAQGMVFGPKPASLN</sequence>
<evidence type="ECO:0000256" key="2">
    <source>
        <dbReference type="SAM" id="Phobius"/>
    </source>
</evidence>
<evidence type="ECO:0000256" key="1">
    <source>
        <dbReference type="SAM" id="MobiDB-lite"/>
    </source>
</evidence>
<feature type="region of interest" description="Disordered" evidence="1">
    <location>
        <begin position="176"/>
        <end position="254"/>
    </location>
</feature>